<feature type="compositionally biased region" description="Basic and acidic residues" evidence="2">
    <location>
        <begin position="468"/>
        <end position="486"/>
    </location>
</feature>
<evidence type="ECO:0000256" key="1">
    <source>
        <dbReference type="ARBA" id="ARBA00022884"/>
    </source>
</evidence>
<evidence type="ECO:0000313" key="4">
    <source>
        <dbReference type="EMBL" id="RAL58072.1"/>
    </source>
</evidence>
<feature type="compositionally biased region" description="Acidic residues" evidence="2">
    <location>
        <begin position="962"/>
        <end position="979"/>
    </location>
</feature>
<dbReference type="Gene3D" id="3.30.420.10">
    <property type="entry name" value="Ribonuclease H-like superfamily/Ribonuclease H"/>
    <property type="match status" value="1"/>
</dbReference>
<dbReference type="Pfam" id="PF07727">
    <property type="entry name" value="RVT_2"/>
    <property type="match status" value="1"/>
</dbReference>
<proteinExistence type="predicted"/>
<dbReference type="Proteomes" id="UP000249056">
    <property type="component" value="Unassembled WGS sequence"/>
</dbReference>
<feature type="region of interest" description="Disordered" evidence="2">
    <location>
        <begin position="988"/>
        <end position="1007"/>
    </location>
</feature>
<sequence>MSDNDNTATPVKGTINKDTYTEEEEEECEEWLDTVKEQQNDDEPIVFDAKAFTTYVRFKRKQYNCEDINDGELAEIFHNDFKVFTAAQFAKIHQIDARKLRMVLRTRGVYIPKTRVEASTVLYEQSRKSTTDVWTKEQVQEVLKDSNIEEPKFKSGIVRDFIKNNFKYKEEDDDDGDMYGGGGDPDDDGDDDDDNNSHRGRRPSWDKRPSKHSNTQSLVSLSKFYTNEEKYGGDDDNFDFKLSIFYEITRRAEVPMDMQYKAFPIMLKDSALEFFHANYESLPPTFKELCTYMRNNFEGDEYQRNMLSKWNSITLKSTKKENKNKPLSECLTIMIKQLRMLQHRLDPAMRQTSHLHNKLILACEDVEACNLACFDPKKEVSGLINQLRQSINTWERSHKNEEDAVLFTDRRFRSNNGNDRNGSRDSRNSNFRSNNFRNNSYNKSRHSNSSNQRNQCWICKKEGCRSTKHSKEEQDKQRREYREKIKGGSNNAFNKRYDQWMIEYEGEATDAESDSETEMGLFFADLDIEDDADEAFFVSSEPISGQEVFNQLSINTILHTMTRDPVEATLPTESAVDIFYTSYTSKEFYGICIDTACAGKSTVGIGQYHAWKQICPVTYDPQTAGAANVRFGKGTATSIGSFRVIAPFGDVDFHIVDADIPFLLSLEDMDRLKAFYNNITDQFITPNGQYSVIRRRGHAKSPGRFRFTLPEDTEFNYAIYVDVMYIAGEPVLHIVDEATRYQAARFLDNISAKHTFDTLRECWIDVYIGPPDYIIHDAGKNFVSKEFVQNAKSISITTKSVPVEAHNSVGIVERYHHPLRRAYEILTKELEDDNLTKVMVLQMAVKAVNDTAGPNGLVPTLLVYGTYPRLSDINPPTATIIQRAKATKKAMAEVRHIRAKRQVTEALRLRNGPSTTSVLTLPLNSEVLVWREGKGDGETCEVELSSGPTKFRSTSVRPFYTEPEEIEENDGSTNDDDGDTIVVDTSRMEAPRPQTPPPAVQPDVQLRRQSRRKEVDGLMENGVFKIVSKASIPPGTRLFKSRFVDEMKDEGTDKAYAKSRLVVQAYQDEGKTTVLTQSPTIQRVSQRIVLALAAILRASNKHIQVYLRDITQAYTQSTTTLNRPIYMEAPKEVGLEDGYVLYVIKPLYGIPEAGNHWFGTYHNHHRDKLNMTQSTYDPCLLYSNDSIGIVGLQTDDTLIVAVERFAHLEQEQLGKAHFMAKNREQLTEDHPLKFNGGLITLKGDKIYLNQEKQCNNIRMVTPGNVDMHGTRGKVRKNVTSKNQYVAQRARGAYIATVCQPEASYHLSVAAQVIDPKEEDAVKLNKVIKWQMDNPTRGLTFVPLDMDSIQLVVFTDASFANNTDFIITNWLCYLFNG</sequence>
<dbReference type="GO" id="GO:0005634">
    <property type="term" value="C:nucleus"/>
    <property type="evidence" value="ECO:0007669"/>
    <property type="project" value="UniProtKB-ARBA"/>
</dbReference>
<feature type="compositionally biased region" description="Polar residues" evidence="2">
    <location>
        <begin position="946"/>
        <end position="956"/>
    </location>
</feature>
<dbReference type="PROSITE" id="PS50994">
    <property type="entry name" value="INTEGRASE"/>
    <property type="match status" value="1"/>
</dbReference>
<dbReference type="GO" id="GO:0003723">
    <property type="term" value="F:RNA binding"/>
    <property type="evidence" value="ECO:0007669"/>
    <property type="project" value="UniProtKB-KW"/>
</dbReference>
<feature type="region of interest" description="Disordered" evidence="2">
    <location>
        <begin position="937"/>
        <end position="981"/>
    </location>
</feature>
<dbReference type="OrthoDB" id="3562262at2759"/>
<evidence type="ECO:0000256" key="2">
    <source>
        <dbReference type="SAM" id="MobiDB-lite"/>
    </source>
</evidence>
<evidence type="ECO:0000313" key="5">
    <source>
        <dbReference type="Proteomes" id="UP000249056"/>
    </source>
</evidence>
<keyword evidence="1" id="KW-0694">RNA-binding</keyword>
<dbReference type="InterPro" id="IPR001584">
    <property type="entry name" value="Integrase_cat-core"/>
</dbReference>
<keyword evidence="5" id="KW-1185">Reference proteome</keyword>
<feature type="domain" description="Integrase catalytic" evidence="3">
    <location>
        <begin position="706"/>
        <end position="867"/>
    </location>
</feature>
<organism evidence="4 5">
    <name type="scientific">Monilinia fructigena</name>
    <dbReference type="NCBI Taxonomy" id="38457"/>
    <lineage>
        <taxon>Eukaryota</taxon>
        <taxon>Fungi</taxon>
        <taxon>Dikarya</taxon>
        <taxon>Ascomycota</taxon>
        <taxon>Pezizomycotina</taxon>
        <taxon>Leotiomycetes</taxon>
        <taxon>Helotiales</taxon>
        <taxon>Sclerotiniaceae</taxon>
        <taxon>Monilinia</taxon>
    </lineage>
</organism>
<feature type="compositionally biased region" description="Low complexity" evidence="2">
    <location>
        <begin position="428"/>
        <end position="450"/>
    </location>
</feature>
<feature type="region of interest" description="Disordered" evidence="2">
    <location>
        <begin position="1"/>
        <end position="23"/>
    </location>
</feature>
<gene>
    <name evidence="4" type="ORF">DID88_009680</name>
</gene>
<comment type="caution">
    <text evidence="4">The sequence shown here is derived from an EMBL/GenBank/DDBJ whole genome shotgun (WGS) entry which is preliminary data.</text>
</comment>
<dbReference type="SUPFAM" id="SSF53098">
    <property type="entry name" value="Ribonuclease H-like"/>
    <property type="match status" value="1"/>
</dbReference>
<feature type="region of interest" description="Disordered" evidence="2">
    <location>
        <begin position="412"/>
        <end position="450"/>
    </location>
</feature>
<name>A0A395ICI9_9HELO</name>
<evidence type="ECO:0000259" key="3">
    <source>
        <dbReference type="PROSITE" id="PS50994"/>
    </source>
</evidence>
<dbReference type="InterPro" id="IPR036397">
    <property type="entry name" value="RNaseH_sf"/>
</dbReference>
<accession>A0A395ICI9</accession>
<feature type="compositionally biased region" description="Acidic residues" evidence="2">
    <location>
        <begin position="184"/>
        <end position="194"/>
    </location>
</feature>
<protein>
    <recommendedName>
        <fullName evidence="3">Integrase catalytic domain-containing protein</fullName>
    </recommendedName>
</protein>
<dbReference type="InterPro" id="IPR013103">
    <property type="entry name" value="RVT_2"/>
</dbReference>
<dbReference type="InterPro" id="IPR012337">
    <property type="entry name" value="RNaseH-like_sf"/>
</dbReference>
<feature type="region of interest" description="Disordered" evidence="2">
    <location>
        <begin position="172"/>
        <end position="214"/>
    </location>
</feature>
<dbReference type="EMBL" id="QKRW01000105">
    <property type="protein sequence ID" value="RAL58072.1"/>
    <property type="molecule type" value="Genomic_DNA"/>
</dbReference>
<feature type="region of interest" description="Disordered" evidence="2">
    <location>
        <begin position="468"/>
        <end position="487"/>
    </location>
</feature>
<reference evidence="4 5" key="1">
    <citation type="submission" date="2018-06" db="EMBL/GenBank/DDBJ databases">
        <title>Genome Sequence of the Brown Rot Fungal Pathogen Monilinia fructigena.</title>
        <authorList>
            <person name="Landi L."/>
            <person name="De Miccolis Angelini R.M."/>
            <person name="Pollastro S."/>
            <person name="Abate D."/>
            <person name="Faretra F."/>
            <person name="Romanazzi G."/>
        </authorList>
    </citation>
    <scope>NUCLEOTIDE SEQUENCE [LARGE SCALE GENOMIC DNA]</scope>
    <source>
        <strain evidence="4 5">Mfrg269</strain>
    </source>
</reference>
<dbReference type="GO" id="GO:0015074">
    <property type="term" value="P:DNA integration"/>
    <property type="evidence" value="ECO:0007669"/>
    <property type="project" value="InterPro"/>
</dbReference>